<accession>A0A517P4E9</accession>
<protein>
    <submittedName>
        <fullName evidence="2">YHS domain protein</fullName>
    </submittedName>
</protein>
<keyword evidence="3" id="KW-1185">Reference proteome</keyword>
<evidence type="ECO:0000256" key="1">
    <source>
        <dbReference type="SAM" id="MobiDB-lite"/>
    </source>
</evidence>
<reference evidence="2 3" key="1">
    <citation type="submission" date="2019-02" db="EMBL/GenBank/DDBJ databases">
        <title>Deep-cultivation of Planctomycetes and their phenomic and genomic characterization uncovers novel biology.</title>
        <authorList>
            <person name="Wiegand S."/>
            <person name="Jogler M."/>
            <person name="Boedeker C."/>
            <person name="Pinto D."/>
            <person name="Vollmers J."/>
            <person name="Rivas-Marin E."/>
            <person name="Kohn T."/>
            <person name="Peeters S.H."/>
            <person name="Heuer A."/>
            <person name="Rast P."/>
            <person name="Oberbeckmann S."/>
            <person name="Bunk B."/>
            <person name="Jeske O."/>
            <person name="Meyerdierks A."/>
            <person name="Storesund J.E."/>
            <person name="Kallscheuer N."/>
            <person name="Luecker S."/>
            <person name="Lage O.M."/>
            <person name="Pohl T."/>
            <person name="Merkel B.J."/>
            <person name="Hornburger P."/>
            <person name="Mueller R.-W."/>
            <person name="Bruemmer F."/>
            <person name="Labrenz M."/>
            <person name="Spormann A.M."/>
            <person name="Op den Camp H."/>
            <person name="Overmann J."/>
            <person name="Amann R."/>
            <person name="Jetten M.S.M."/>
            <person name="Mascher T."/>
            <person name="Medema M.H."/>
            <person name="Devos D.P."/>
            <person name="Kaster A.-K."/>
            <person name="Ovreas L."/>
            <person name="Rohde M."/>
            <person name="Galperin M.Y."/>
            <person name="Jogler C."/>
        </authorList>
    </citation>
    <scope>NUCLEOTIDE SEQUENCE [LARGE SCALE GENOMIC DNA]</scope>
    <source>
        <strain evidence="2 3">CA12</strain>
    </source>
</reference>
<feature type="region of interest" description="Disordered" evidence="1">
    <location>
        <begin position="341"/>
        <end position="365"/>
    </location>
</feature>
<feature type="compositionally biased region" description="Low complexity" evidence="1">
    <location>
        <begin position="1"/>
        <end position="24"/>
    </location>
</feature>
<feature type="region of interest" description="Disordered" evidence="1">
    <location>
        <begin position="420"/>
        <end position="458"/>
    </location>
</feature>
<feature type="compositionally biased region" description="Pro residues" evidence="1">
    <location>
        <begin position="447"/>
        <end position="456"/>
    </location>
</feature>
<evidence type="ECO:0000313" key="2">
    <source>
        <dbReference type="EMBL" id="QDT14249.1"/>
    </source>
</evidence>
<proteinExistence type="predicted"/>
<dbReference type="Proteomes" id="UP000318741">
    <property type="component" value="Chromosome"/>
</dbReference>
<dbReference type="OrthoDB" id="270355at2"/>
<name>A0A517P4E9_9PLAN</name>
<evidence type="ECO:0000313" key="3">
    <source>
        <dbReference type="Proteomes" id="UP000318741"/>
    </source>
</evidence>
<sequence>MPAVTAPARNSPARRPASAAAVRAETTGPRSAVRLLASGLLAGGLLASGPLPTASAQVPIPPPPAYEPPQLTPSLLDFLTGRPIANQMKLATTPELLKPEFVFAPPDSPKALAAKVKALELDVPNRIAAANYLGTLDCVQFPEAKQQLLQMALEDPFEEVRYAAVMNLQAMLARGLDNPDRAGGFRIDDAGACQCQSCKKATKEREAAVDKILKETKQFKHKAELAALKPETVPDVFCKTIPGLVHLPINKAKECCADLKAKLHHEPPPEAIRSDFCLGCCDEATLNGLAAIAHDQGETSPCAIEPSARVREAAAQAMLLCGCYKRPGFAYPCPEQPLPAPAPIPLGEGDPLPPGEGDGFGEGDGLDDGVLRLEIVPRADAPAAPEVDVEIDLNLELNDGPPAGDGSFELDELEIQILPETGAGGGELSPGRPDRGLRRALPLSRPSGPPTLPAPLPKLLDETASRRPLPEPSLRPHGAPPPAPVPLFPDAADPDAALTAPLFPQALVAQAPAPRVPVPDAVSPVVLLADASPAAVRDPAVRDRASLPAAFAPVAEPAFEPTFEPAFVSGAAPTLMWAIVDDREPAVSPAPAAAPAPVIALASAERPAAPAAAPLRGLRGMCVVELARQSLVPADPQFQAVHLGRTYHFRSAENREAFLADPEAFAPAFRGFDPVAYAERGEVVEGTVLRRFEGRFLLFERPEHWTRFCADPDRYRGD</sequence>
<dbReference type="RefSeq" id="WP_145356927.1">
    <property type="nucleotide sequence ID" value="NZ_CP036265.1"/>
</dbReference>
<dbReference type="KEGG" id="acaf:CA12_03200"/>
<dbReference type="AlphaFoldDB" id="A0A517P4E9"/>
<dbReference type="PANTHER" id="PTHR48148:SF3">
    <property type="entry name" value="KERATINOCYTE PROLINE-RICH PROTEIN"/>
    <property type="match status" value="1"/>
</dbReference>
<organism evidence="2 3">
    <name type="scientific">Alienimonas californiensis</name>
    <dbReference type="NCBI Taxonomy" id="2527989"/>
    <lineage>
        <taxon>Bacteria</taxon>
        <taxon>Pseudomonadati</taxon>
        <taxon>Planctomycetota</taxon>
        <taxon>Planctomycetia</taxon>
        <taxon>Planctomycetales</taxon>
        <taxon>Planctomycetaceae</taxon>
        <taxon>Alienimonas</taxon>
    </lineage>
</organism>
<dbReference type="PANTHER" id="PTHR48148">
    <property type="entry name" value="KERATINOCYTE PROLINE-RICH PROTEIN"/>
    <property type="match status" value="1"/>
</dbReference>
<gene>
    <name evidence="2" type="ORF">CA12_03200</name>
</gene>
<dbReference type="EMBL" id="CP036265">
    <property type="protein sequence ID" value="QDT14249.1"/>
    <property type="molecule type" value="Genomic_DNA"/>
</dbReference>
<feature type="region of interest" description="Disordered" evidence="1">
    <location>
        <begin position="1"/>
        <end position="25"/>
    </location>
</feature>